<evidence type="ECO:0000313" key="2">
    <source>
        <dbReference type="EMBL" id="OIQ80268.1"/>
    </source>
</evidence>
<gene>
    <name evidence="2" type="ORF">GALL_379890</name>
</gene>
<organism evidence="2">
    <name type="scientific">mine drainage metagenome</name>
    <dbReference type="NCBI Taxonomy" id="410659"/>
    <lineage>
        <taxon>unclassified sequences</taxon>
        <taxon>metagenomes</taxon>
        <taxon>ecological metagenomes</taxon>
    </lineage>
</organism>
<protein>
    <submittedName>
        <fullName evidence="2">GlmZ(SRNA)-inactivating NTPase</fullName>
    </submittedName>
</protein>
<dbReference type="InterPro" id="IPR005337">
    <property type="entry name" value="RapZ-like"/>
</dbReference>
<dbReference type="GO" id="GO:0005524">
    <property type="term" value="F:ATP binding"/>
    <property type="evidence" value="ECO:0007669"/>
    <property type="project" value="InterPro"/>
</dbReference>
<name>A0A1J5QJW1_9ZZZZ</name>
<reference evidence="2" key="1">
    <citation type="submission" date="2016-10" db="EMBL/GenBank/DDBJ databases">
        <title>Sequence of Gallionella enrichment culture.</title>
        <authorList>
            <person name="Poehlein A."/>
            <person name="Muehling M."/>
            <person name="Daniel R."/>
        </authorList>
    </citation>
    <scope>NUCLEOTIDE SEQUENCE</scope>
</reference>
<accession>A0A1J5QJW1</accession>
<dbReference type="PANTHER" id="PTHR30448">
    <property type="entry name" value="RNASE ADAPTER PROTEIN RAPZ"/>
    <property type="match status" value="1"/>
</dbReference>
<dbReference type="AlphaFoldDB" id="A0A1J5QJW1"/>
<feature type="domain" description="RapZ C-terminal" evidence="1">
    <location>
        <begin position="2"/>
        <end position="86"/>
    </location>
</feature>
<dbReference type="PANTHER" id="PTHR30448:SF0">
    <property type="entry name" value="RNASE ADAPTER PROTEIN RAPZ"/>
    <property type="match status" value="1"/>
</dbReference>
<evidence type="ECO:0000259" key="1">
    <source>
        <dbReference type="Pfam" id="PF22740"/>
    </source>
</evidence>
<dbReference type="EMBL" id="MLJW01001085">
    <property type="protein sequence ID" value="OIQ80268.1"/>
    <property type="molecule type" value="Genomic_DNA"/>
</dbReference>
<sequence length="91" mass="10485">MLKPLTGQDGPVITFLEKQEEVHAMYDDILRFVGNWLPCFVRDNRSYLTIAIGCTGGQHRSVYFVERLAACFRERGQRVLVRHRELGCNSV</sequence>
<comment type="caution">
    <text evidence="2">The sequence shown here is derived from an EMBL/GenBank/DDBJ whole genome shotgun (WGS) entry which is preliminary data.</text>
</comment>
<dbReference type="Pfam" id="PF22740">
    <property type="entry name" value="PapZ_C"/>
    <property type="match status" value="1"/>
</dbReference>
<dbReference type="InterPro" id="IPR053931">
    <property type="entry name" value="RapZ_C"/>
</dbReference>
<proteinExistence type="predicted"/>